<gene>
    <name evidence="2" type="ORF">ElyMa_004110500</name>
</gene>
<dbReference type="InterPro" id="IPR036397">
    <property type="entry name" value="RNaseH_sf"/>
</dbReference>
<protein>
    <submittedName>
        <fullName evidence="2">RNA-directed DNA polymerase from transposon X-element</fullName>
    </submittedName>
</protein>
<evidence type="ECO:0000313" key="3">
    <source>
        <dbReference type="Proteomes" id="UP000762676"/>
    </source>
</evidence>
<dbReference type="SUPFAM" id="SSF53098">
    <property type="entry name" value="Ribonuclease H-like"/>
    <property type="match status" value="1"/>
</dbReference>
<dbReference type="InterPro" id="IPR012337">
    <property type="entry name" value="RNaseH-like_sf"/>
</dbReference>
<evidence type="ECO:0000313" key="2">
    <source>
        <dbReference type="EMBL" id="GFR82908.1"/>
    </source>
</evidence>
<dbReference type="EMBL" id="BMAT01008349">
    <property type="protein sequence ID" value="GFR82908.1"/>
    <property type="molecule type" value="Genomic_DNA"/>
</dbReference>
<dbReference type="AlphaFoldDB" id="A0AAV4GD18"/>
<keyword evidence="3" id="KW-1185">Reference proteome</keyword>
<comment type="caution">
    <text evidence="2">The sequence shown here is derived from an EMBL/GenBank/DDBJ whole genome shotgun (WGS) entry which is preliminary data.</text>
</comment>
<evidence type="ECO:0000259" key="1">
    <source>
        <dbReference type="PROSITE" id="PS50879"/>
    </source>
</evidence>
<feature type="domain" description="RNase H type-1" evidence="1">
    <location>
        <begin position="14"/>
        <end position="142"/>
    </location>
</feature>
<dbReference type="InterPro" id="IPR002156">
    <property type="entry name" value="RNaseH_domain"/>
</dbReference>
<proteinExistence type="predicted"/>
<organism evidence="2 3">
    <name type="scientific">Elysia marginata</name>
    <dbReference type="NCBI Taxonomy" id="1093978"/>
    <lineage>
        <taxon>Eukaryota</taxon>
        <taxon>Metazoa</taxon>
        <taxon>Spiralia</taxon>
        <taxon>Lophotrochozoa</taxon>
        <taxon>Mollusca</taxon>
        <taxon>Gastropoda</taxon>
        <taxon>Heterobranchia</taxon>
        <taxon>Euthyneura</taxon>
        <taxon>Panpulmonata</taxon>
        <taxon>Sacoglossa</taxon>
        <taxon>Placobranchoidea</taxon>
        <taxon>Plakobranchidae</taxon>
        <taxon>Elysia</taxon>
    </lineage>
</organism>
<name>A0AAV4GD18_9GAST</name>
<dbReference type="GO" id="GO:0004523">
    <property type="term" value="F:RNA-DNA hybrid ribonuclease activity"/>
    <property type="evidence" value="ECO:0007669"/>
    <property type="project" value="InterPro"/>
</dbReference>
<dbReference type="GO" id="GO:0003964">
    <property type="term" value="F:RNA-directed DNA polymerase activity"/>
    <property type="evidence" value="ECO:0007669"/>
    <property type="project" value="UniProtKB-KW"/>
</dbReference>
<keyword evidence="2" id="KW-0808">Transferase</keyword>
<dbReference type="GO" id="GO:0003676">
    <property type="term" value="F:nucleic acid binding"/>
    <property type="evidence" value="ECO:0007669"/>
    <property type="project" value="InterPro"/>
</dbReference>
<dbReference type="PROSITE" id="PS50879">
    <property type="entry name" value="RNASE_H_1"/>
    <property type="match status" value="1"/>
</dbReference>
<dbReference type="Pfam" id="PF00075">
    <property type="entry name" value="RNase_H"/>
    <property type="match status" value="1"/>
</dbReference>
<dbReference type="Proteomes" id="UP000762676">
    <property type="component" value="Unassembled WGS sequence"/>
</dbReference>
<dbReference type="CDD" id="cd09276">
    <property type="entry name" value="Rnase_HI_RT_non_LTR"/>
    <property type="match status" value="1"/>
</dbReference>
<keyword evidence="2" id="KW-0695">RNA-directed DNA polymerase</keyword>
<sequence>MVFRQEFAQLREKYAAYKEAFTDGSKNEKVAAASFYPKDPDKPDQTRLNDDFTVFHAELEGISLALKYFKRKRFLRSGMYTDSLSAIQALQGKIFKNKNVARIYNLLAKMAPRTKVVLVWIPSHVRIPGNEKVDELAKLARNQETHDDKQVIWSDLKLKVNTHLEQLWQTDWDTEVDNKLHEIRSNLKERLNYDKRLNRKQELVVSRFHVGHSWITHEYLLKGEQQPYCTACECPLTVKHILVECADFLLSRQKYYKTTNMHTLFREVKASQISDYLKEIGLYGKKSEAMYRKLLKLVNSI</sequence>
<accession>A0AAV4GD18</accession>
<reference evidence="2 3" key="1">
    <citation type="journal article" date="2021" name="Elife">
        <title>Chloroplast acquisition without the gene transfer in kleptoplastic sea slugs, Plakobranchus ocellatus.</title>
        <authorList>
            <person name="Maeda T."/>
            <person name="Takahashi S."/>
            <person name="Yoshida T."/>
            <person name="Shimamura S."/>
            <person name="Takaki Y."/>
            <person name="Nagai Y."/>
            <person name="Toyoda A."/>
            <person name="Suzuki Y."/>
            <person name="Arimoto A."/>
            <person name="Ishii H."/>
            <person name="Satoh N."/>
            <person name="Nishiyama T."/>
            <person name="Hasebe M."/>
            <person name="Maruyama T."/>
            <person name="Minagawa J."/>
            <person name="Obokata J."/>
            <person name="Shigenobu S."/>
        </authorList>
    </citation>
    <scope>NUCLEOTIDE SEQUENCE [LARGE SCALE GENOMIC DNA]</scope>
</reference>
<keyword evidence="2" id="KW-0548">Nucleotidyltransferase</keyword>
<dbReference type="Gene3D" id="3.30.420.10">
    <property type="entry name" value="Ribonuclease H-like superfamily/Ribonuclease H"/>
    <property type="match status" value="1"/>
</dbReference>